<dbReference type="HOGENOM" id="CLU_2510624_0_0_5"/>
<dbReference type="AlphaFoldDB" id="A0A0A0HLN0"/>
<evidence type="ECO:0000313" key="1">
    <source>
        <dbReference type="EMBL" id="KGM88100.1"/>
    </source>
</evidence>
<name>A0A0A0HLN0_9RHOB</name>
<dbReference type="EMBL" id="AONH01000010">
    <property type="protein sequence ID" value="KGM88100.1"/>
    <property type="molecule type" value="Genomic_DNA"/>
</dbReference>
<organism evidence="1 2">
    <name type="scientific">Roseovarius mucosus DSM 17069</name>
    <dbReference type="NCBI Taxonomy" id="1288298"/>
    <lineage>
        <taxon>Bacteria</taxon>
        <taxon>Pseudomonadati</taxon>
        <taxon>Pseudomonadota</taxon>
        <taxon>Alphaproteobacteria</taxon>
        <taxon>Rhodobacterales</taxon>
        <taxon>Roseobacteraceae</taxon>
        <taxon>Roseovarius</taxon>
    </lineage>
</organism>
<proteinExistence type="predicted"/>
<accession>A0A0A0HLN0</accession>
<reference evidence="1 2" key="1">
    <citation type="submission" date="2013-01" db="EMBL/GenBank/DDBJ databases">
        <authorList>
            <person name="Fiebig A."/>
            <person name="Goeker M."/>
            <person name="Klenk H.-P.P."/>
        </authorList>
    </citation>
    <scope>NUCLEOTIDE SEQUENCE [LARGE SCALE GENOMIC DNA]</scope>
    <source>
        <strain evidence="1 2">DSM 17069</strain>
    </source>
</reference>
<evidence type="ECO:0000313" key="2">
    <source>
        <dbReference type="Proteomes" id="UP000030021"/>
    </source>
</evidence>
<dbReference type="Proteomes" id="UP000030021">
    <property type="component" value="Unassembled WGS sequence"/>
</dbReference>
<gene>
    <name evidence="1" type="ORF">rosmuc_01794</name>
</gene>
<sequence>MSIYGTLNRDASAFGRSVVIIPVETGKKLFADDKQKNADQDRNDPREFRKLSAVAKVIESKLGNHNHGREIAVSPFAWQDGGVQP</sequence>
<protein>
    <submittedName>
        <fullName evidence="1">Uncharacterized protein</fullName>
    </submittedName>
</protein>
<comment type="caution">
    <text evidence="1">The sequence shown here is derived from an EMBL/GenBank/DDBJ whole genome shotgun (WGS) entry which is preliminary data.</text>
</comment>